<evidence type="ECO:0000256" key="2">
    <source>
        <dbReference type="ARBA" id="ARBA00023125"/>
    </source>
</evidence>
<organism evidence="5 6">
    <name type="scientific">Acetobacterium paludosum</name>
    <dbReference type="NCBI Taxonomy" id="52693"/>
    <lineage>
        <taxon>Bacteria</taxon>
        <taxon>Bacillati</taxon>
        <taxon>Bacillota</taxon>
        <taxon>Clostridia</taxon>
        <taxon>Eubacteriales</taxon>
        <taxon>Eubacteriaceae</taxon>
        <taxon>Acetobacterium</taxon>
    </lineage>
</organism>
<name>A0A923KTL3_9FIRM</name>
<dbReference type="SUPFAM" id="SSF46785">
    <property type="entry name" value="Winged helix' DNA-binding domain"/>
    <property type="match status" value="1"/>
</dbReference>
<dbReference type="PANTHER" id="PTHR42756">
    <property type="entry name" value="TRANSCRIPTIONAL REGULATOR, MARR"/>
    <property type="match status" value="1"/>
</dbReference>
<evidence type="ECO:0000256" key="3">
    <source>
        <dbReference type="ARBA" id="ARBA00023163"/>
    </source>
</evidence>
<dbReference type="Proteomes" id="UP000616595">
    <property type="component" value="Unassembled WGS sequence"/>
</dbReference>
<evidence type="ECO:0000313" key="5">
    <source>
        <dbReference type="EMBL" id="MBC3889552.1"/>
    </source>
</evidence>
<feature type="domain" description="HTH marR-type" evidence="4">
    <location>
        <begin position="1"/>
        <end position="137"/>
    </location>
</feature>
<dbReference type="GO" id="GO:0003677">
    <property type="term" value="F:DNA binding"/>
    <property type="evidence" value="ECO:0007669"/>
    <property type="project" value="UniProtKB-KW"/>
</dbReference>
<keyword evidence="6" id="KW-1185">Reference proteome</keyword>
<reference evidence="5" key="1">
    <citation type="submission" date="2019-10" db="EMBL/GenBank/DDBJ databases">
        <authorList>
            <person name="Ross D.E."/>
            <person name="Gulliver D."/>
        </authorList>
    </citation>
    <scope>NUCLEOTIDE SEQUENCE</scope>
    <source>
        <strain evidence="5">DER-2019</strain>
    </source>
</reference>
<keyword evidence="1" id="KW-0805">Transcription regulation</keyword>
<protein>
    <submittedName>
        <fullName evidence="5">MarR family transcriptional regulator</fullName>
    </submittedName>
</protein>
<reference evidence="5" key="2">
    <citation type="submission" date="2020-10" db="EMBL/GenBank/DDBJ databases">
        <title>Comparative genomics of the Acetobacterium genus.</title>
        <authorList>
            <person name="Marshall C."/>
            <person name="May H."/>
            <person name="Norman S."/>
        </authorList>
    </citation>
    <scope>NUCLEOTIDE SEQUENCE</scope>
    <source>
        <strain evidence="5">DER-2019</strain>
    </source>
</reference>
<dbReference type="AlphaFoldDB" id="A0A923KTL3"/>
<comment type="caution">
    <text evidence="5">The sequence shown here is derived from an EMBL/GenBank/DDBJ whole genome shotgun (WGS) entry which is preliminary data.</text>
</comment>
<sequence length="144" mass="16326">MSNIMDNAFKSISILYRKSHIWFNDGCVQYALTGAQAVVILMVCDFEVLTQDAITKRLGLDKSVIAKTVTKLVKIGFLVRTTNAKDKRTYDIRPTQKAWDVYSLVKEQVDVCFKRMTQQMTDIERAEFARLLLLAAEGAIALDD</sequence>
<evidence type="ECO:0000313" key="6">
    <source>
        <dbReference type="Proteomes" id="UP000616595"/>
    </source>
</evidence>
<dbReference type="InterPro" id="IPR036390">
    <property type="entry name" value="WH_DNA-bd_sf"/>
</dbReference>
<proteinExistence type="predicted"/>
<evidence type="ECO:0000256" key="1">
    <source>
        <dbReference type="ARBA" id="ARBA00023015"/>
    </source>
</evidence>
<dbReference type="PROSITE" id="PS50995">
    <property type="entry name" value="HTH_MARR_2"/>
    <property type="match status" value="1"/>
</dbReference>
<gene>
    <name evidence="5" type="ORF">GH810_14660</name>
</gene>
<dbReference type="GO" id="GO:0003700">
    <property type="term" value="F:DNA-binding transcription factor activity"/>
    <property type="evidence" value="ECO:0007669"/>
    <property type="project" value="InterPro"/>
</dbReference>
<dbReference type="InterPro" id="IPR000835">
    <property type="entry name" value="HTH_MarR-typ"/>
</dbReference>
<dbReference type="EMBL" id="WJBD01000020">
    <property type="protein sequence ID" value="MBC3889552.1"/>
    <property type="molecule type" value="Genomic_DNA"/>
</dbReference>
<dbReference type="Pfam" id="PF12802">
    <property type="entry name" value="MarR_2"/>
    <property type="match status" value="1"/>
</dbReference>
<dbReference type="Gene3D" id="1.10.10.10">
    <property type="entry name" value="Winged helix-like DNA-binding domain superfamily/Winged helix DNA-binding domain"/>
    <property type="match status" value="1"/>
</dbReference>
<dbReference type="PANTHER" id="PTHR42756:SF1">
    <property type="entry name" value="TRANSCRIPTIONAL REPRESSOR OF EMRAB OPERON"/>
    <property type="match status" value="1"/>
</dbReference>
<keyword evidence="3" id="KW-0804">Transcription</keyword>
<evidence type="ECO:0000259" key="4">
    <source>
        <dbReference type="PROSITE" id="PS50995"/>
    </source>
</evidence>
<dbReference type="InterPro" id="IPR036388">
    <property type="entry name" value="WH-like_DNA-bd_sf"/>
</dbReference>
<accession>A0A923KTL3</accession>
<dbReference type="RefSeq" id="WP_148568382.1">
    <property type="nucleotide sequence ID" value="NZ_RXYA01000017.1"/>
</dbReference>
<dbReference type="SMART" id="SM00347">
    <property type="entry name" value="HTH_MARR"/>
    <property type="match status" value="1"/>
</dbReference>
<keyword evidence="2" id="KW-0238">DNA-binding</keyword>
<dbReference type="OrthoDB" id="6462103at2"/>